<accession>A0ABQ8Z7Q2</accession>
<dbReference type="InterPro" id="IPR011990">
    <property type="entry name" value="TPR-like_helical_dom_sf"/>
</dbReference>
<dbReference type="InterPro" id="IPR050767">
    <property type="entry name" value="Sel1_AlgK"/>
</dbReference>
<dbReference type="InterPro" id="IPR006597">
    <property type="entry name" value="Sel1-like"/>
</dbReference>
<organism evidence="3 4">
    <name type="scientific">Anaeramoeba flamelloides</name>
    <dbReference type="NCBI Taxonomy" id="1746091"/>
    <lineage>
        <taxon>Eukaryota</taxon>
        <taxon>Metamonada</taxon>
        <taxon>Anaeramoebidae</taxon>
        <taxon>Anaeramoeba</taxon>
    </lineage>
</organism>
<sequence>MKFTGKISEHFVDRSDKPSRKGFYIYEGCGEEPDYNKSLKLFQQSIEEEEDPLGYFYLGEHSFYGWAVEQDLCKAFEYYTLASKKGNCCAIKRLGDCYLGGFGVERDILLGLKQYLFASEIGNSEAEIKIYNCFKETKREKQKKSQQRSFRSIFKQKAFFKKYNFCKNGDKVLFTGKQVNEIILKLEKRTLKNDCDCSIILGCLYLTGNGCLQNKKRSLAIWKKVAKTGNPTAQRLVGVCYFKGEGVKIDFVNTFKWLKMASDSGSSRSMSSVGYCLQFGVGCENQVSRCIDFYNKSVRSGNYNGYNSLGTCYEDGVIVPRSVQVARELYEISAISGTDHALYNIGLLKLRDNTDVVSAYFWFARSLPLDSELSKDLVREQSLIQFAFSNKASKDVLFRIARTGRSLNHINEKKNIFSLLKFDKQSEYYENYQNLSSYSQDFLNLYRSEKLTDIEIKGIKLHRLILEARLEVKLTEEIVQKMKMFSKKQLRKFFHWVYSGITSDCHLIITILNYLSLGKFSEKTGIKGLRNSFSKLYKSNESADFTLLVEEDEEIIKIPLHKVILFARSGLFRTLFLSVTKQPNSVKDYSTKSIESIELLCKYLYTNNVLLTADHDVEFLNEELEDSPDYYDLNPNSGFLYLLQKDSSNL</sequence>
<evidence type="ECO:0000256" key="1">
    <source>
        <dbReference type="ARBA" id="ARBA00038101"/>
    </source>
</evidence>
<dbReference type="InterPro" id="IPR000210">
    <property type="entry name" value="BTB/POZ_dom"/>
</dbReference>
<dbReference type="SUPFAM" id="SSF54695">
    <property type="entry name" value="POZ domain"/>
    <property type="match status" value="1"/>
</dbReference>
<dbReference type="EMBL" id="JAOAOG010000037">
    <property type="protein sequence ID" value="KAJ6252919.1"/>
    <property type="molecule type" value="Genomic_DNA"/>
</dbReference>
<dbReference type="PANTHER" id="PTHR11102">
    <property type="entry name" value="SEL-1-LIKE PROTEIN"/>
    <property type="match status" value="1"/>
</dbReference>
<proteinExistence type="inferred from homology"/>
<dbReference type="PANTHER" id="PTHR11102:SF160">
    <property type="entry name" value="ERAD-ASSOCIATED E3 UBIQUITIN-PROTEIN LIGASE COMPONENT HRD3"/>
    <property type="match status" value="1"/>
</dbReference>
<dbReference type="PROSITE" id="PS50097">
    <property type="entry name" value="BTB"/>
    <property type="match status" value="1"/>
</dbReference>
<comment type="similarity">
    <text evidence="1">Belongs to the sel-1 family.</text>
</comment>
<dbReference type="Pfam" id="PF00651">
    <property type="entry name" value="BTB"/>
    <property type="match status" value="1"/>
</dbReference>
<dbReference type="SUPFAM" id="SSF81901">
    <property type="entry name" value="HCP-like"/>
    <property type="match status" value="2"/>
</dbReference>
<dbReference type="Gene3D" id="1.25.40.10">
    <property type="entry name" value="Tetratricopeptide repeat domain"/>
    <property type="match status" value="2"/>
</dbReference>
<dbReference type="Gene3D" id="3.30.710.10">
    <property type="entry name" value="Potassium Channel Kv1.1, Chain A"/>
    <property type="match status" value="1"/>
</dbReference>
<dbReference type="Pfam" id="PF08238">
    <property type="entry name" value="Sel1"/>
    <property type="match status" value="7"/>
</dbReference>
<dbReference type="Proteomes" id="UP001150062">
    <property type="component" value="Unassembled WGS sequence"/>
</dbReference>
<dbReference type="InterPro" id="IPR011333">
    <property type="entry name" value="SKP1/BTB/POZ_sf"/>
</dbReference>
<feature type="domain" description="BTB" evidence="2">
    <location>
        <begin position="543"/>
        <end position="613"/>
    </location>
</feature>
<gene>
    <name evidence="3" type="ORF">M0813_13782</name>
</gene>
<comment type="caution">
    <text evidence="3">The sequence shown here is derived from an EMBL/GenBank/DDBJ whole genome shotgun (WGS) entry which is preliminary data.</text>
</comment>
<protein>
    <submittedName>
        <fullName evidence="3">Sel-1-like protein</fullName>
    </submittedName>
</protein>
<keyword evidence="4" id="KW-1185">Reference proteome</keyword>
<evidence type="ECO:0000313" key="4">
    <source>
        <dbReference type="Proteomes" id="UP001150062"/>
    </source>
</evidence>
<dbReference type="SMART" id="SM00671">
    <property type="entry name" value="SEL1"/>
    <property type="match status" value="7"/>
</dbReference>
<evidence type="ECO:0000259" key="2">
    <source>
        <dbReference type="PROSITE" id="PS50097"/>
    </source>
</evidence>
<name>A0ABQ8Z7Q2_9EUKA</name>
<reference evidence="3" key="1">
    <citation type="submission" date="2022-08" db="EMBL/GenBank/DDBJ databases">
        <title>Novel sulfate-reducing endosymbionts in the free-living metamonad Anaeramoeba.</title>
        <authorList>
            <person name="Jerlstrom-Hultqvist J."/>
            <person name="Cepicka I."/>
            <person name="Gallot-Lavallee L."/>
            <person name="Salas-Leiva D."/>
            <person name="Curtis B.A."/>
            <person name="Zahonova K."/>
            <person name="Pipaliya S."/>
            <person name="Dacks J."/>
            <person name="Roger A.J."/>
        </authorList>
    </citation>
    <scope>NUCLEOTIDE SEQUENCE</scope>
    <source>
        <strain evidence="3">Schooner1</strain>
    </source>
</reference>
<evidence type="ECO:0000313" key="3">
    <source>
        <dbReference type="EMBL" id="KAJ6252919.1"/>
    </source>
</evidence>